<evidence type="ECO:0000259" key="5">
    <source>
        <dbReference type="PROSITE" id="PS51296"/>
    </source>
</evidence>
<dbReference type="Pfam" id="PF00355">
    <property type="entry name" value="Rieske"/>
    <property type="match status" value="1"/>
</dbReference>
<evidence type="ECO:0000256" key="3">
    <source>
        <dbReference type="ARBA" id="ARBA00023004"/>
    </source>
</evidence>
<dbReference type="GO" id="GO:0046872">
    <property type="term" value="F:metal ion binding"/>
    <property type="evidence" value="ECO:0007669"/>
    <property type="project" value="UniProtKB-KW"/>
</dbReference>
<accession>A0A480A902</accession>
<dbReference type="Gene3D" id="2.102.10.10">
    <property type="entry name" value="Rieske [2Fe-2S] iron-sulphur domain"/>
    <property type="match status" value="1"/>
</dbReference>
<dbReference type="InterPro" id="IPR050114">
    <property type="entry name" value="UPF0173_UPF0282_UlaG_hydrolase"/>
</dbReference>
<dbReference type="GO" id="GO:0051537">
    <property type="term" value="F:2 iron, 2 sulfur cluster binding"/>
    <property type="evidence" value="ECO:0007669"/>
    <property type="project" value="UniProtKB-KW"/>
</dbReference>
<dbReference type="InterPro" id="IPR017941">
    <property type="entry name" value="Rieske_2Fe-2S"/>
</dbReference>
<sequence length="512" mass="57555">MKIISLGHAGLQVETRNAKVLIDPWFSPEGAFLGSWFQYPDNQHLITSALLQPTAIAISHEHLDHLDPWFLSQIPANTSIIIPHYPSPVLKRKIAAAGLKEIIELPQWQPIKIAESISIFFVSEQSPMNHDSAVVIVGDGQTLLNLNDARLSGSQLSSIRNKVGGVIDVLALQGAGASWYPICYEYPEERKRELSQNKRLAKFKYMERAITIVEPVTVMPCAGPPCFLDSELTWANAQIEAGIFPDQQQVVDWLGQEGIKNTMILLPGDAFDVTTNQKAADPIWDDFHFSNRTSYVQDYAELRTGNLLALKARYPQPTASLYLPFCDYFQRLLGMSPYFNSKIKMRVGFDITGPGGGKWAVDFRPGLEGVYEEMGECSYGYRFASRWLPSLLDGSLSWEDFFLSLRFQVWRNPDIYNDHLLGLLKFACSQSLQAVEDYENSVDFQEQITIHCDGSNYLVQRHCPHAGFDLQEVGEVLPGGILRCLGHHYEFDLNTGKCLNGKSKLLSSKRTI</sequence>
<dbReference type="RefSeq" id="WP_137907073.1">
    <property type="nucleotide sequence ID" value="NZ_BJCF01000007.1"/>
</dbReference>
<keyword evidence="1" id="KW-0001">2Fe-2S</keyword>
<organism evidence="6 7">
    <name type="scientific">Dolichospermum planctonicum</name>
    <dbReference type="NCBI Taxonomy" id="136072"/>
    <lineage>
        <taxon>Bacteria</taxon>
        <taxon>Bacillati</taxon>
        <taxon>Cyanobacteriota</taxon>
        <taxon>Cyanophyceae</taxon>
        <taxon>Nostocales</taxon>
        <taxon>Aphanizomenonaceae</taxon>
        <taxon>Dolichospermum</taxon>
    </lineage>
</organism>
<dbReference type="PANTHER" id="PTHR43546:SF3">
    <property type="entry name" value="UPF0173 METAL-DEPENDENT HYDROLASE MJ1163"/>
    <property type="match status" value="1"/>
</dbReference>
<name>A0A480A902_9CYAN</name>
<dbReference type="SUPFAM" id="SSF56281">
    <property type="entry name" value="Metallo-hydrolase/oxidoreductase"/>
    <property type="match status" value="1"/>
</dbReference>
<dbReference type="Proteomes" id="UP000299367">
    <property type="component" value="Unassembled WGS sequence"/>
</dbReference>
<dbReference type="InterPro" id="IPR001279">
    <property type="entry name" value="Metallo-B-lactamas"/>
</dbReference>
<keyword evidence="6" id="KW-0378">Hydrolase</keyword>
<evidence type="ECO:0000313" key="7">
    <source>
        <dbReference type="Proteomes" id="UP000299367"/>
    </source>
</evidence>
<evidence type="ECO:0000256" key="2">
    <source>
        <dbReference type="ARBA" id="ARBA00022723"/>
    </source>
</evidence>
<dbReference type="Gene3D" id="3.60.15.10">
    <property type="entry name" value="Ribonuclease Z/Hydroxyacylglutathione hydrolase-like"/>
    <property type="match status" value="1"/>
</dbReference>
<keyword evidence="2" id="KW-0479">Metal-binding</keyword>
<dbReference type="GO" id="GO:0016787">
    <property type="term" value="F:hydrolase activity"/>
    <property type="evidence" value="ECO:0007669"/>
    <property type="project" value="UniProtKB-KW"/>
</dbReference>
<evidence type="ECO:0000256" key="1">
    <source>
        <dbReference type="ARBA" id="ARBA00022714"/>
    </source>
</evidence>
<reference evidence="7" key="1">
    <citation type="submission" date="2019-02" db="EMBL/GenBank/DDBJ databases">
        <title>Draft genome sequence of Dolichospermum planctonicum NIES-80.</title>
        <authorList>
            <person name="Yamaguchi H."/>
            <person name="Suzuki S."/>
            <person name="Kawachi M."/>
        </authorList>
    </citation>
    <scope>NUCLEOTIDE SEQUENCE [LARGE SCALE GENOMIC DNA]</scope>
    <source>
        <strain evidence="7">NIES-80</strain>
    </source>
</reference>
<dbReference type="GO" id="GO:0016705">
    <property type="term" value="F:oxidoreductase activity, acting on paired donors, with incorporation or reduction of molecular oxygen"/>
    <property type="evidence" value="ECO:0007669"/>
    <property type="project" value="UniProtKB-ARBA"/>
</dbReference>
<dbReference type="PANTHER" id="PTHR43546">
    <property type="entry name" value="UPF0173 METAL-DEPENDENT HYDROLASE MJ1163-RELATED"/>
    <property type="match status" value="1"/>
</dbReference>
<gene>
    <name evidence="6" type="ORF">NIES80_10340</name>
</gene>
<feature type="domain" description="Rieske" evidence="5">
    <location>
        <begin position="425"/>
        <end position="512"/>
    </location>
</feature>
<dbReference type="InterPro" id="IPR036922">
    <property type="entry name" value="Rieske_2Fe-2S_sf"/>
</dbReference>
<evidence type="ECO:0000313" key="6">
    <source>
        <dbReference type="EMBL" id="GCL41339.1"/>
    </source>
</evidence>
<dbReference type="OrthoDB" id="3204284at2"/>
<dbReference type="EMBL" id="BJCF01000007">
    <property type="protein sequence ID" value="GCL41339.1"/>
    <property type="molecule type" value="Genomic_DNA"/>
</dbReference>
<keyword evidence="3" id="KW-0408">Iron</keyword>
<dbReference type="SUPFAM" id="SSF50022">
    <property type="entry name" value="ISP domain"/>
    <property type="match status" value="1"/>
</dbReference>
<evidence type="ECO:0000256" key="4">
    <source>
        <dbReference type="ARBA" id="ARBA00023014"/>
    </source>
</evidence>
<protein>
    <submittedName>
        <fullName evidence="6">Zn-dependent hydrolase of the beta-lactamase fold protein</fullName>
    </submittedName>
</protein>
<comment type="caution">
    <text evidence="6">The sequence shown here is derived from an EMBL/GenBank/DDBJ whole genome shotgun (WGS) entry which is preliminary data.</text>
</comment>
<dbReference type="Pfam" id="PF12706">
    <property type="entry name" value="Lactamase_B_2"/>
    <property type="match status" value="1"/>
</dbReference>
<keyword evidence="4" id="KW-0411">Iron-sulfur</keyword>
<dbReference type="GO" id="GO:0004497">
    <property type="term" value="F:monooxygenase activity"/>
    <property type="evidence" value="ECO:0007669"/>
    <property type="project" value="UniProtKB-ARBA"/>
</dbReference>
<proteinExistence type="predicted"/>
<dbReference type="AlphaFoldDB" id="A0A480A902"/>
<dbReference type="InterPro" id="IPR036866">
    <property type="entry name" value="RibonucZ/Hydroxyglut_hydro"/>
</dbReference>
<dbReference type="PROSITE" id="PS51296">
    <property type="entry name" value="RIESKE"/>
    <property type="match status" value="1"/>
</dbReference>